<organism evidence="2 3">
    <name type="scientific">Pristionchus pacificus</name>
    <name type="common">Parasitic nematode worm</name>
    <dbReference type="NCBI Taxonomy" id="54126"/>
    <lineage>
        <taxon>Eukaryota</taxon>
        <taxon>Metazoa</taxon>
        <taxon>Ecdysozoa</taxon>
        <taxon>Nematoda</taxon>
        <taxon>Chromadorea</taxon>
        <taxon>Rhabditida</taxon>
        <taxon>Rhabditina</taxon>
        <taxon>Diplogasteromorpha</taxon>
        <taxon>Diplogasteroidea</taxon>
        <taxon>Neodiplogasteridae</taxon>
        <taxon>Pristionchus</taxon>
    </lineage>
</organism>
<evidence type="ECO:0000256" key="1">
    <source>
        <dbReference type="SAM" id="MobiDB-lite"/>
    </source>
</evidence>
<accession>A0A8R1UY96</accession>
<feature type="region of interest" description="Disordered" evidence="1">
    <location>
        <begin position="130"/>
        <end position="162"/>
    </location>
</feature>
<keyword evidence="3" id="KW-1185">Reference proteome</keyword>
<sequence length="423" mass="47697">RLPEPIRLKPEKWKCGLAEIIYTNSFENVPDPLKFTAIDKSGRRTDYYLPSGNYRDALTFVDALSMVTSNRRKRNAAENKPLTKNEEEQKSIENEEKSVQQQQRRLLQNGNKSKEAATALVVGSSVATDVANTSPKPIPVQPPVAQAPASQSPKPADPANNNTIDAKYAQVLEKLFNKFAKQSDSASSKIINNAKQNTDAWIEENKKLQTLLQDSIRTAKENASTIVKEDKKNSDGMLAGFKKQSDILVEENQKLQALFRETIAIQKANAADSKRIANKCSWFLACTRSRTVLEIWFLRIIIYVNRNILNGLELSPELAYLCGYSLKSSHEPFTLDEYKTIATYPIDFINNLSAIYVYADCIQPSIEIANPNFYELFQRQASTISTVFNPIQHFSINKEIIDTIKIRIMDPFGKAIKFPFGMS</sequence>
<evidence type="ECO:0000313" key="2">
    <source>
        <dbReference type="EnsemblMetazoa" id="PPA41170.1"/>
    </source>
</evidence>
<name>A0A8R1UY96_PRIPA</name>
<reference evidence="2" key="2">
    <citation type="submission" date="2022-06" db="UniProtKB">
        <authorList>
            <consortium name="EnsemblMetazoa"/>
        </authorList>
    </citation>
    <scope>IDENTIFICATION</scope>
    <source>
        <strain evidence="2">PS312</strain>
    </source>
</reference>
<protein>
    <submittedName>
        <fullName evidence="2">Uncharacterized protein</fullName>
    </submittedName>
</protein>
<reference evidence="3" key="1">
    <citation type="journal article" date="2008" name="Nat. Genet.">
        <title>The Pristionchus pacificus genome provides a unique perspective on nematode lifestyle and parasitism.</title>
        <authorList>
            <person name="Dieterich C."/>
            <person name="Clifton S.W."/>
            <person name="Schuster L.N."/>
            <person name="Chinwalla A."/>
            <person name="Delehaunty K."/>
            <person name="Dinkelacker I."/>
            <person name="Fulton L."/>
            <person name="Fulton R."/>
            <person name="Godfrey J."/>
            <person name="Minx P."/>
            <person name="Mitreva M."/>
            <person name="Roeseler W."/>
            <person name="Tian H."/>
            <person name="Witte H."/>
            <person name="Yang S.P."/>
            <person name="Wilson R.K."/>
            <person name="Sommer R.J."/>
        </authorList>
    </citation>
    <scope>NUCLEOTIDE SEQUENCE [LARGE SCALE GENOMIC DNA]</scope>
    <source>
        <strain evidence="3">PS312</strain>
    </source>
</reference>
<dbReference type="EnsemblMetazoa" id="PPA41170.1">
    <property type="protein sequence ID" value="PPA41170.1"/>
    <property type="gene ID" value="WBGene00279539"/>
</dbReference>
<dbReference type="AlphaFoldDB" id="A0A8R1UY96"/>
<feature type="compositionally biased region" description="Basic and acidic residues" evidence="1">
    <location>
        <begin position="75"/>
        <end position="98"/>
    </location>
</feature>
<evidence type="ECO:0000313" key="3">
    <source>
        <dbReference type="Proteomes" id="UP000005239"/>
    </source>
</evidence>
<feature type="compositionally biased region" description="Low complexity" evidence="1">
    <location>
        <begin position="143"/>
        <end position="159"/>
    </location>
</feature>
<gene>
    <name evidence="2" type="primary">WBGene00279539</name>
</gene>
<dbReference type="Proteomes" id="UP000005239">
    <property type="component" value="Unassembled WGS sequence"/>
</dbReference>
<proteinExistence type="predicted"/>
<feature type="region of interest" description="Disordered" evidence="1">
    <location>
        <begin position="71"/>
        <end position="112"/>
    </location>
</feature>